<reference evidence="3" key="2">
    <citation type="submission" date="2021-04" db="EMBL/GenBank/DDBJ databases">
        <authorList>
            <person name="Gilroy R."/>
        </authorList>
    </citation>
    <scope>NUCLEOTIDE SEQUENCE</scope>
    <source>
        <strain evidence="3">ChiHcolR34-3080</strain>
    </source>
</reference>
<proteinExistence type="predicted"/>
<accession>A0A9D1QCE5</accession>
<dbReference type="Proteomes" id="UP000823933">
    <property type="component" value="Unassembled WGS sequence"/>
</dbReference>
<feature type="domain" description="SMP-30/Gluconolactonase/LRE-like region" evidence="2">
    <location>
        <begin position="249"/>
        <end position="341"/>
    </location>
</feature>
<dbReference type="Gene3D" id="2.120.10.30">
    <property type="entry name" value="TolB, C-terminal domain"/>
    <property type="match status" value="1"/>
</dbReference>
<feature type="transmembrane region" description="Helical" evidence="1">
    <location>
        <begin position="65"/>
        <end position="84"/>
    </location>
</feature>
<feature type="transmembrane region" description="Helical" evidence="1">
    <location>
        <begin position="6"/>
        <end position="23"/>
    </location>
</feature>
<name>A0A9D1QCE5_9FIRM</name>
<evidence type="ECO:0000256" key="1">
    <source>
        <dbReference type="SAM" id="Phobius"/>
    </source>
</evidence>
<keyword evidence="1" id="KW-0812">Transmembrane</keyword>
<protein>
    <submittedName>
        <fullName evidence="3">SMP-30/gluconolactonase/LRE family protein</fullName>
    </submittedName>
</protein>
<dbReference type="Pfam" id="PF08450">
    <property type="entry name" value="SGL"/>
    <property type="match status" value="1"/>
</dbReference>
<dbReference type="AlphaFoldDB" id="A0A9D1QCE5"/>
<evidence type="ECO:0000259" key="2">
    <source>
        <dbReference type="Pfam" id="PF08450"/>
    </source>
</evidence>
<dbReference type="EMBL" id="DXHQ01000108">
    <property type="protein sequence ID" value="HIW09615.1"/>
    <property type="molecule type" value="Genomic_DNA"/>
</dbReference>
<dbReference type="InterPro" id="IPR013658">
    <property type="entry name" value="SGL"/>
</dbReference>
<dbReference type="InterPro" id="IPR011042">
    <property type="entry name" value="6-blade_b-propeller_TolB-like"/>
</dbReference>
<keyword evidence="1" id="KW-1133">Transmembrane helix</keyword>
<dbReference type="SUPFAM" id="SSF63829">
    <property type="entry name" value="Calcium-dependent phosphotriesterase"/>
    <property type="match status" value="1"/>
</dbReference>
<reference evidence="3" key="1">
    <citation type="journal article" date="2021" name="PeerJ">
        <title>Extensive microbial diversity within the chicken gut microbiome revealed by metagenomics and culture.</title>
        <authorList>
            <person name="Gilroy R."/>
            <person name="Ravi A."/>
            <person name="Getino M."/>
            <person name="Pursley I."/>
            <person name="Horton D.L."/>
            <person name="Alikhan N.F."/>
            <person name="Baker D."/>
            <person name="Gharbi K."/>
            <person name="Hall N."/>
            <person name="Watson M."/>
            <person name="Adriaenssens E.M."/>
            <person name="Foster-Nyarko E."/>
            <person name="Jarju S."/>
            <person name="Secka A."/>
            <person name="Antonio M."/>
            <person name="Oren A."/>
            <person name="Chaudhuri R.R."/>
            <person name="La Ragione R."/>
            <person name="Hildebrand F."/>
            <person name="Pallen M.J."/>
        </authorList>
    </citation>
    <scope>NUCLEOTIDE SEQUENCE</scope>
    <source>
        <strain evidence="3">ChiHcolR34-3080</strain>
    </source>
</reference>
<evidence type="ECO:0000313" key="3">
    <source>
        <dbReference type="EMBL" id="HIW09615.1"/>
    </source>
</evidence>
<gene>
    <name evidence="3" type="ORF">H9890_09490</name>
</gene>
<sequence>MRLGLTEILLLAIIALLAFGPGVSRWMDRWSRRANVSRAEQARRRAAWEAERRARRELILRRFRIAGWGFMAALALALVYTLGFRPIEAAPQSYTLPAAAAQTAARTVTGTSALSLEGYLPPDCMAVQDGWLYLAARPEEGAGSALLRMREDGSGLDLVFAEERPITAFAFDGAGDIWYTVLTETGGALCRATHDEWGASTQQVVTQMDGRPLGCLTAVAAGADGVYFAEAAGFSLGTVEDTLRAELMGHTATGWVYVYDPTGRSVQRVLGGLAGASGLALSPEGDTLYAADLGSRCIWAVDSAARELTAGGKGCTLFAGQLPGYPGALAAGADGTVYAAYRWAEASWLESRAAQPGLRGVAARLPRSLQRGLFGSGEPLAQGYAPDGQLEEDYAGAAAGRALAVSGNRLYLPGDGENVVYFVF</sequence>
<comment type="caution">
    <text evidence="3">The sequence shown here is derived from an EMBL/GenBank/DDBJ whole genome shotgun (WGS) entry which is preliminary data.</text>
</comment>
<evidence type="ECO:0000313" key="4">
    <source>
        <dbReference type="Proteomes" id="UP000823933"/>
    </source>
</evidence>
<organism evidence="3 4">
    <name type="scientific">Candidatus Faecalibacterium intestinigallinarum</name>
    <dbReference type="NCBI Taxonomy" id="2838581"/>
    <lineage>
        <taxon>Bacteria</taxon>
        <taxon>Bacillati</taxon>
        <taxon>Bacillota</taxon>
        <taxon>Clostridia</taxon>
        <taxon>Eubacteriales</taxon>
        <taxon>Oscillospiraceae</taxon>
        <taxon>Faecalibacterium</taxon>
    </lineage>
</organism>
<keyword evidence="1" id="KW-0472">Membrane</keyword>